<dbReference type="OrthoDB" id="1322385at2759"/>
<evidence type="ECO:0000313" key="3">
    <source>
        <dbReference type="Proteomes" id="UP001152484"/>
    </source>
</evidence>
<dbReference type="Proteomes" id="UP001152484">
    <property type="component" value="Unassembled WGS sequence"/>
</dbReference>
<sequence>MHGTVDPNEFLRGATPSLDKAALSRLEDDALDSKILRASLTTCIGLGEQIRRVEELRLQKAEQDETLKRLVKDNAAAVRDMAKLEETLQQTEQKVEAARVEARAEGKAEAEKAVVEAAKKAVEEAEVAKEEVVAKAWEDADAKAREDAVAAFVAEGWKVDDQKQWLASVVEATVDDWVTGPGAEWLARKGKEYYDGGEYFTQALCLPEARPALWGEPERV</sequence>
<protein>
    <submittedName>
        <fullName evidence="2">Uncharacterized protein</fullName>
    </submittedName>
</protein>
<name>A0A9P0ZCZ1_CUSEU</name>
<dbReference type="EMBL" id="CAMAPE010000033">
    <property type="protein sequence ID" value="CAH9095690.1"/>
    <property type="molecule type" value="Genomic_DNA"/>
</dbReference>
<accession>A0A9P0ZCZ1</accession>
<keyword evidence="3" id="KW-1185">Reference proteome</keyword>
<gene>
    <name evidence="2" type="ORF">CEURO_LOCUS13222</name>
</gene>
<evidence type="ECO:0000313" key="2">
    <source>
        <dbReference type="EMBL" id="CAH9095690.1"/>
    </source>
</evidence>
<reference evidence="2" key="1">
    <citation type="submission" date="2022-07" db="EMBL/GenBank/DDBJ databases">
        <authorList>
            <person name="Macas J."/>
            <person name="Novak P."/>
            <person name="Neumann P."/>
        </authorList>
    </citation>
    <scope>NUCLEOTIDE SEQUENCE</scope>
</reference>
<organism evidence="2 3">
    <name type="scientific">Cuscuta europaea</name>
    <name type="common">European dodder</name>
    <dbReference type="NCBI Taxonomy" id="41803"/>
    <lineage>
        <taxon>Eukaryota</taxon>
        <taxon>Viridiplantae</taxon>
        <taxon>Streptophyta</taxon>
        <taxon>Embryophyta</taxon>
        <taxon>Tracheophyta</taxon>
        <taxon>Spermatophyta</taxon>
        <taxon>Magnoliopsida</taxon>
        <taxon>eudicotyledons</taxon>
        <taxon>Gunneridae</taxon>
        <taxon>Pentapetalae</taxon>
        <taxon>asterids</taxon>
        <taxon>lamiids</taxon>
        <taxon>Solanales</taxon>
        <taxon>Convolvulaceae</taxon>
        <taxon>Cuscuteae</taxon>
        <taxon>Cuscuta</taxon>
        <taxon>Cuscuta subgen. Cuscuta</taxon>
    </lineage>
</organism>
<keyword evidence="1" id="KW-0175">Coiled coil</keyword>
<dbReference type="AlphaFoldDB" id="A0A9P0ZCZ1"/>
<feature type="coiled-coil region" evidence="1">
    <location>
        <begin position="53"/>
        <end position="135"/>
    </location>
</feature>
<evidence type="ECO:0000256" key="1">
    <source>
        <dbReference type="SAM" id="Coils"/>
    </source>
</evidence>
<proteinExistence type="predicted"/>
<comment type="caution">
    <text evidence="2">The sequence shown here is derived from an EMBL/GenBank/DDBJ whole genome shotgun (WGS) entry which is preliminary data.</text>
</comment>